<feature type="signal peptide" evidence="2">
    <location>
        <begin position="1"/>
        <end position="25"/>
    </location>
</feature>
<accession>A0AAE9IWS8</accession>
<gene>
    <name evidence="3" type="ORF">L3Y34_014032</name>
</gene>
<evidence type="ECO:0000313" key="3">
    <source>
        <dbReference type="EMBL" id="ULU09331.1"/>
    </source>
</evidence>
<protein>
    <submittedName>
        <fullName evidence="3">Uncharacterized protein</fullName>
    </submittedName>
</protein>
<feature type="transmembrane region" description="Helical" evidence="1">
    <location>
        <begin position="51"/>
        <end position="71"/>
    </location>
</feature>
<reference evidence="3 4" key="1">
    <citation type="submission" date="2022-05" db="EMBL/GenBank/DDBJ databases">
        <title>Chromosome-level reference genomes for two strains of Caenorhabditis briggsae: an improved platform for comparative genomics.</title>
        <authorList>
            <person name="Stevens L."/>
            <person name="Andersen E.C."/>
        </authorList>
    </citation>
    <scope>NUCLEOTIDE SEQUENCE [LARGE SCALE GENOMIC DNA]</scope>
    <source>
        <strain evidence="3">QX1410_ONT</strain>
        <tissue evidence="3">Whole-organism</tissue>
    </source>
</reference>
<keyword evidence="1" id="KW-0472">Membrane</keyword>
<organism evidence="3 4">
    <name type="scientific">Caenorhabditis briggsae</name>
    <dbReference type="NCBI Taxonomy" id="6238"/>
    <lineage>
        <taxon>Eukaryota</taxon>
        <taxon>Metazoa</taxon>
        <taxon>Ecdysozoa</taxon>
        <taxon>Nematoda</taxon>
        <taxon>Chromadorea</taxon>
        <taxon>Rhabditida</taxon>
        <taxon>Rhabditina</taxon>
        <taxon>Rhabditomorpha</taxon>
        <taxon>Rhabditoidea</taxon>
        <taxon>Rhabditidae</taxon>
        <taxon>Peloderinae</taxon>
        <taxon>Caenorhabditis</taxon>
    </lineage>
</organism>
<keyword evidence="1" id="KW-1133">Transmembrane helix</keyword>
<name>A0AAE9IWS8_CAEBR</name>
<keyword evidence="1" id="KW-0812">Transmembrane</keyword>
<keyword evidence="2" id="KW-0732">Signal</keyword>
<proteinExistence type="predicted"/>
<sequence length="75" mass="8383">MFFGIITFFLLILLLGIVFDTKATAFCSLIGCGMACVVLLYLSVVMGFGDWYGMCCLTVFVSSYGIWRLFLDQNL</sequence>
<evidence type="ECO:0000256" key="2">
    <source>
        <dbReference type="SAM" id="SignalP"/>
    </source>
</evidence>
<evidence type="ECO:0000313" key="4">
    <source>
        <dbReference type="Proteomes" id="UP000827892"/>
    </source>
</evidence>
<dbReference type="Proteomes" id="UP000827892">
    <property type="component" value="Chromosome I"/>
</dbReference>
<dbReference type="EMBL" id="CP090891">
    <property type="protein sequence ID" value="ULU09331.1"/>
    <property type="molecule type" value="Genomic_DNA"/>
</dbReference>
<evidence type="ECO:0000256" key="1">
    <source>
        <dbReference type="SAM" id="Phobius"/>
    </source>
</evidence>
<dbReference type="AlphaFoldDB" id="A0AAE9IWS8"/>
<feature type="chain" id="PRO_5042230773" evidence="2">
    <location>
        <begin position="26"/>
        <end position="75"/>
    </location>
</feature>